<gene>
    <name evidence="4" type="ORF">B4U79_14990</name>
</gene>
<name>A0A3S3S2Z6_9ACAR</name>
<evidence type="ECO:0000256" key="1">
    <source>
        <dbReference type="ARBA" id="ARBA00009238"/>
    </source>
</evidence>
<evidence type="ECO:0000256" key="2">
    <source>
        <dbReference type="ARBA" id="ARBA00022737"/>
    </source>
</evidence>
<dbReference type="SUPFAM" id="SSF81296">
    <property type="entry name" value="E set domains"/>
    <property type="match status" value="2"/>
</dbReference>
<accession>A0A3S3S2Z6</accession>
<evidence type="ECO:0000313" key="4">
    <source>
        <dbReference type="EMBL" id="RWS08418.1"/>
    </source>
</evidence>
<dbReference type="PANTHER" id="PTHR38537">
    <property type="entry name" value="JITTERBUG, ISOFORM N"/>
    <property type="match status" value="1"/>
</dbReference>
<dbReference type="InterPro" id="IPR013783">
    <property type="entry name" value="Ig-like_fold"/>
</dbReference>
<feature type="repeat" description="Filamin" evidence="3">
    <location>
        <begin position="2"/>
        <end position="101"/>
    </location>
</feature>
<dbReference type="Proteomes" id="UP000285301">
    <property type="component" value="Unassembled WGS sequence"/>
</dbReference>
<dbReference type="STRING" id="1965070.A0A3S3S2Z6"/>
<dbReference type="AlphaFoldDB" id="A0A3S3S2Z6"/>
<comment type="caution">
    <text evidence="4">The sequence shown here is derived from an EMBL/GenBank/DDBJ whole genome shotgun (WGS) entry which is preliminary data.</text>
</comment>
<keyword evidence="2" id="KW-0677">Repeat</keyword>
<dbReference type="OrthoDB" id="6480301at2759"/>
<dbReference type="GO" id="GO:0051015">
    <property type="term" value="F:actin filament binding"/>
    <property type="evidence" value="ECO:0007669"/>
    <property type="project" value="InterPro"/>
</dbReference>
<sequence length="203" mass="22165">MCSAIDINDITAVGPGLVTGETGGICHFNVYINRRKANYDVKDFLEFFMEGPSEPIPLRCADNEQDGCIDVTYSPILPGEYKIFIRCNGQNIKGSPFCPIICGESIRQNLMTSKVNVSGEGLKHGKVREENEVVVDIGDYSISGGLKVAIAGPRNAKATLKMVHIGGCKYKVTYTPTIPGVYYLHVKIANSHIPQSPFPIKVK</sequence>
<dbReference type="PANTHER" id="PTHR38537:SF8">
    <property type="entry name" value="FILAMIN-A"/>
    <property type="match status" value="1"/>
</dbReference>
<dbReference type="InterPro" id="IPR017868">
    <property type="entry name" value="Filamin/ABP280_repeat-like"/>
</dbReference>
<comment type="similarity">
    <text evidence="1">Belongs to the filamin family.</text>
</comment>
<dbReference type="InterPro" id="IPR044801">
    <property type="entry name" value="Filamin"/>
</dbReference>
<reference evidence="4 5" key="1">
    <citation type="journal article" date="2018" name="Gigascience">
        <title>Genomes of trombidid mites reveal novel predicted allergens and laterally-transferred genes associated with secondary metabolism.</title>
        <authorList>
            <person name="Dong X."/>
            <person name="Chaisiri K."/>
            <person name="Xia D."/>
            <person name="Armstrong S.D."/>
            <person name="Fang Y."/>
            <person name="Donnelly M.J."/>
            <person name="Kadowaki T."/>
            <person name="McGarry J.W."/>
            <person name="Darby A.C."/>
            <person name="Makepeace B.L."/>
        </authorList>
    </citation>
    <scope>NUCLEOTIDE SEQUENCE [LARGE SCALE GENOMIC DNA]</scope>
    <source>
        <strain evidence="4">UoL-WK</strain>
    </source>
</reference>
<evidence type="ECO:0000313" key="5">
    <source>
        <dbReference type="Proteomes" id="UP000285301"/>
    </source>
</evidence>
<dbReference type="InterPro" id="IPR014756">
    <property type="entry name" value="Ig_E-set"/>
</dbReference>
<dbReference type="GO" id="GO:0030036">
    <property type="term" value="P:actin cytoskeleton organization"/>
    <property type="evidence" value="ECO:0007669"/>
    <property type="project" value="InterPro"/>
</dbReference>
<dbReference type="Gene3D" id="2.60.40.10">
    <property type="entry name" value="Immunoglobulins"/>
    <property type="match status" value="2"/>
</dbReference>
<dbReference type="InterPro" id="IPR001298">
    <property type="entry name" value="Filamin/ABP280_rpt"/>
</dbReference>
<dbReference type="PROSITE" id="PS50194">
    <property type="entry name" value="FILAMIN_REPEAT"/>
    <property type="match status" value="2"/>
</dbReference>
<keyword evidence="5" id="KW-1185">Reference proteome</keyword>
<proteinExistence type="inferred from homology"/>
<dbReference type="Pfam" id="PF00630">
    <property type="entry name" value="Filamin"/>
    <property type="match status" value="2"/>
</dbReference>
<dbReference type="EMBL" id="NCKU01002982">
    <property type="protein sequence ID" value="RWS08418.1"/>
    <property type="molecule type" value="Genomic_DNA"/>
</dbReference>
<organism evidence="4 5">
    <name type="scientific">Dinothrombium tinctorium</name>
    <dbReference type="NCBI Taxonomy" id="1965070"/>
    <lineage>
        <taxon>Eukaryota</taxon>
        <taxon>Metazoa</taxon>
        <taxon>Ecdysozoa</taxon>
        <taxon>Arthropoda</taxon>
        <taxon>Chelicerata</taxon>
        <taxon>Arachnida</taxon>
        <taxon>Acari</taxon>
        <taxon>Acariformes</taxon>
        <taxon>Trombidiformes</taxon>
        <taxon>Prostigmata</taxon>
        <taxon>Anystina</taxon>
        <taxon>Parasitengona</taxon>
        <taxon>Trombidioidea</taxon>
        <taxon>Trombidiidae</taxon>
        <taxon>Dinothrombium</taxon>
    </lineage>
</organism>
<dbReference type="SMART" id="SM00557">
    <property type="entry name" value="IG_FLMN"/>
    <property type="match status" value="2"/>
</dbReference>
<evidence type="ECO:0000256" key="3">
    <source>
        <dbReference type="PROSITE-ProRule" id="PRU00087"/>
    </source>
</evidence>
<feature type="repeat" description="Filamin" evidence="3">
    <location>
        <begin position="107"/>
        <end position="202"/>
    </location>
</feature>
<protein>
    <submittedName>
        <fullName evidence="4">Cheerio / Filamin-A/C-like protein</fullName>
    </submittedName>
</protein>